<reference evidence="6" key="3">
    <citation type="submission" date="2025-09" db="UniProtKB">
        <authorList>
            <consortium name="Ensembl"/>
        </authorList>
    </citation>
    <scope>IDENTIFICATION</scope>
</reference>
<dbReference type="PANTHER" id="PTHR12420:SF47">
    <property type="entry name" value="PHD FINGER PROTEIN 7"/>
    <property type="match status" value="1"/>
</dbReference>
<dbReference type="Gene3D" id="3.30.40.10">
    <property type="entry name" value="Zinc/RING finger domain, C3HC4 (zinc finger)"/>
    <property type="match status" value="3"/>
</dbReference>
<protein>
    <recommendedName>
        <fullName evidence="5">RING-type domain-containing protein</fullName>
    </recommendedName>
</protein>
<keyword evidence="2 4" id="KW-0863">Zinc-finger</keyword>
<dbReference type="Ensembl" id="ENSCJPT00005027572.1">
    <property type="protein sequence ID" value="ENSCJPP00005019955.1"/>
    <property type="gene ID" value="ENSCJPG00005016127.1"/>
</dbReference>
<dbReference type="PROSITE" id="PS50089">
    <property type="entry name" value="ZF_RING_2"/>
    <property type="match status" value="1"/>
</dbReference>
<evidence type="ECO:0000259" key="5">
    <source>
        <dbReference type="PROSITE" id="PS50089"/>
    </source>
</evidence>
<organism evidence="6 7">
    <name type="scientific">Coturnix japonica</name>
    <name type="common">Japanese quail</name>
    <name type="synonym">Coturnix coturnix japonica</name>
    <dbReference type="NCBI Taxonomy" id="93934"/>
    <lineage>
        <taxon>Eukaryota</taxon>
        <taxon>Metazoa</taxon>
        <taxon>Chordata</taxon>
        <taxon>Craniata</taxon>
        <taxon>Vertebrata</taxon>
        <taxon>Euteleostomi</taxon>
        <taxon>Archelosauria</taxon>
        <taxon>Archosauria</taxon>
        <taxon>Dinosauria</taxon>
        <taxon>Saurischia</taxon>
        <taxon>Theropoda</taxon>
        <taxon>Coelurosauria</taxon>
        <taxon>Aves</taxon>
        <taxon>Neognathae</taxon>
        <taxon>Galloanserae</taxon>
        <taxon>Galliformes</taxon>
        <taxon>Phasianidae</taxon>
        <taxon>Perdicinae</taxon>
        <taxon>Coturnix</taxon>
    </lineage>
</organism>
<dbReference type="InterPro" id="IPR001841">
    <property type="entry name" value="Znf_RING"/>
</dbReference>
<evidence type="ECO:0000313" key="7">
    <source>
        <dbReference type="Proteomes" id="UP000694412"/>
    </source>
</evidence>
<keyword evidence="7" id="KW-1185">Reference proteome</keyword>
<dbReference type="Pfam" id="PF26054">
    <property type="entry name" value="PHD_G2E3"/>
    <property type="match status" value="1"/>
</dbReference>
<dbReference type="SUPFAM" id="SSF57903">
    <property type="entry name" value="FYVE/PHD zinc finger"/>
    <property type="match status" value="2"/>
</dbReference>
<dbReference type="PANTHER" id="PTHR12420">
    <property type="entry name" value="PHD FINGER PROTEIN"/>
    <property type="match status" value="1"/>
</dbReference>
<dbReference type="Pfam" id="PF13771">
    <property type="entry name" value="zf-HC5HC2H"/>
    <property type="match status" value="1"/>
</dbReference>
<dbReference type="InterPro" id="IPR013083">
    <property type="entry name" value="Znf_RING/FYVE/PHD"/>
</dbReference>
<evidence type="ECO:0000256" key="2">
    <source>
        <dbReference type="ARBA" id="ARBA00022771"/>
    </source>
</evidence>
<reference evidence="6" key="2">
    <citation type="submission" date="2025-08" db="UniProtKB">
        <authorList>
            <consortium name="Ensembl"/>
        </authorList>
    </citation>
    <scope>IDENTIFICATION</scope>
</reference>
<evidence type="ECO:0000256" key="3">
    <source>
        <dbReference type="ARBA" id="ARBA00022833"/>
    </source>
</evidence>
<dbReference type="SMART" id="SM00184">
    <property type="entry name" value="RING"/>
    <property type="match status" value="2"/>
</dbReference>
<proteinExistence type="predicted"/>
<keyword evidence="1" id="KW-0479">Metal-binding</keyword>
<dbReference type="InterPro" id="IPR051188">
    <property type="entry name" value="PHD-type_Zinc_Finger"/>
</dbReference>
<keyword evidence="3" id="KW-0862">Zinc</keyword>
<dbReference type="AlphaFoldDB" id="A0A8C2YE76"/>
<dbReference type="GO" id="GO:0008270">
    <property type="term" value="F:zinc ion binding"/>
    <property type="evidence" value="ECO:0007669"/>
    <property type="project" value="UniProtKB-KW"/>
</dbReference>
<name>A0A8C2YE76_COTJA</name>
<dbReference type="SMART" id="SM00249">
    <property type="entry name" value="PHD"/>
    <property type="match status" value="2"/>
</dbReference>
<evidence type="ECO:0000256" key="4">
    <source>
        <dbReference type="PROSITE-ProRule" id="PRU00175"/>
    </source>
</evidence>
<accession>A0A8C2YE76</accession>
<dbReference type="InterPro" id="IPR001965">
    <property type="entry name" value="Znf_PHD"/>
</dbReference>
<evidence type="ECO:0000313" key="6">
    <source>
        <dbReference type="Ensembl" id="ENSCJPP00005019955.1"/>
    </source>
</evidence>
<dbReference type="InterPro" id="IPR059102">
    <property type="entry name" value="PHD_PHF7/G2E3-like"/>
</dbReference>
<dbReference type="InterPro" id="IPR011011">
    <property type="entry name" value="Znf_FYVE_PHD"/>
</dbReference>
<dbReference type="GO" id="GO:0005634">
    <property type="term" value="C:nucleus"/>
    <property type="evidence" value="ECO:0007669"/>
    <property type="project" value="TreeGrafter"/>
</dbReference>
<dbReference type="Proteomes" id="UP000694412">
    <property type="component" value="Chromosome 1"/>
</dbReference>
<reference evidence="6" key="1">
    <citation type="submission" date="2015-11" db="EMBL/GenBank/DDBJ databases">
        <authorList>
            <consortium name="International Coturnix japonica Genome Analysis Consortium"/>
            <person name="Warren W."/>
            <person name="Burt D.W."/>
            <person name="Antin P.B."/>
            <person name="Lanford R."/>
            <person name="Gros J."/>
            <person name="Wilson R.K."/>
        </authorList>
    </citation>
    <scope>NUCLEOTIDE SEQUENCE [LARGE SCALE GENOMIC DNA]</scope>
</reference>
<dbReference type="GeneTree" id="ENSGT00950000182865"/>
<feature type="domain" description="RING-type" evidence="5">
    <location>
        <begin position="120"/>
        <end position="170"/>
    </location>
</feature>
<dbReference type="InterPro" id="IPR019786">
    <property type="entry name" value="Zinc_finger_PHD-type_CS"/>
</dbReference>
<dbReference type="PROSITE" id="PS01359">
    <property type="entry name" value="ZF_PHD_1"/>
    <property type="match status" value="1"/>
</dbReference>
<evidence type="ECO:0000256" key="1">
    <source>
        <dbReference type="ARBA" id="ARBA00022723"/>
    </source>
</evidence>
<sequence>SSPACVLCGQVDDKPSIFGKRYEMYGLCFHAYCVVSSLVASDTFLQPLMGLLCSFQLCFVCGKMGASVTCAEPGCTRSFHFPCAREGQCVTQHFGDHRSFCWEHLPHQPVETAPMQDTTCIICLEPVGDSRSYVTMVCPACQHAWFHRACIQVGALPSAGLRCFQCPLCRDRERFVQEMLNLGIYIPVRKPKWERNRAYAALGVRHRRCDASDCRHPHGREQREGEGPWQLLLCSSCAAQGTHRLCSNLSPSTTSWDTNECPAPTASAESDSARCAYIGTPLCAATAAFQ</sequence>